<keyword evidence="7 8" id="KW-0349">Heme</keyword>
<comment type="cofactor">
    <cofactor evidence="1 7">
        <name>heme</name>
        <dbReference type="ChEBI" id="CHEBI:30413"/>
    </cofactor>
</comment>
<evidence type="ECO:0000256" key="6">
    <source>
        <dbReference type="ARBA" id="ARBA00023033"/>
    </source>
</evidence>
<dbReference type="Gene3D" id="1.10.630.10">
    <property type="entry name" value="Cytochrome P450"/>
    <property type="match status" value="1"/>
</dbReference>
<dbReference type="OrthoDB" id="1470350at2759"/>
<keyword evidence="3 7" id="KW-0479">Metal-binding</keyword>
<dbReference type="SUPFAM" id="SSF48264">
    <property type="entry name" value="Cytochrome P450"/>
    <property type="match status" value="1"/>
</dbReference>
<keyword evidence="5 7" id="KW-0408">Iron</keyword>
<dbReference type="GO" id="GO:0005506">
    <property type="term" value="F:iron ion binding"/>
    <property type="evidence" value="ECO:0007669"/>
    <property type="project" value="InterPro"/>
</dbReference>
<gene>
    <name evidence="10" type="ORF">BDV28DRAFT_151056</name>
</gene>
<dbReference type="PROSITE" id="PS00086">
    <property type="entry name" value="CYTOCHROME_P450"/>
    <property type="match status" value="1"/>
</dbReference>
<keyword evidence="9" id="KW-1133">Transmembrane helix</keyword>
<protein>
    <submittedName>
        <fullName evidence="10">Cytochrome P450</fullName>
    </submittedName>
</protein>
<keyword evidence="11" id="KW-1185">Reference proteome</keyword>
<dbReference type="EMBL" id="ML739233">
    <property type="protein sequence ID" value="KAE8350314.1"/>
    <property type="molecule type" value="Genomic_DNA"/>
</dbReference>
<dbReference type="AlphaFoldDB" id="A0A5N6YY00"/>
<evidence type="ECO:0000256" key="4">
    <source>
        <dbReference type="ARBA" id="ARBA00023002"/>
    </source>
</evidence>
<evidence type="ECO:0000256" key="3">
    <source>
        <dbReference type="ARBA" id="ARBA00022723"/>
    </source>
</evidence>
<name>A0A5N6YY00_9EURO</name>
<dbReference type="InterPro" id="IPR050121">
    <property type="entry name" value="Cytochrome_P450_monoxygenase"/>
</dbReference>
<evidence type="ECO:0000313" key="10">
    <source>
        <dbReference type="EMBL" id="KAE8350314.1"/>
    </source>
</evidence>
<organism evidence="10 11">
    <name type="scientific">Aspergillus coremiiformis</name>
    <dbReference type="NCBI Taxonomy" id="138285"/>
    <lineage>
        <taxon>Eukaryota</taxon>
        <taxon>Fungi</taxon>
        <taxon>Dikarya</taxon>
        <taxon>Ascomycota</taxon>
        <taxon>Pezizomycotina</taxon>
        <taxon>Eurotiomycetes</taxon>
        <taxon>Eurotiomycetidae</taxon>
        <taxon>Eurotiales</taxon>
        <taxon>Aspergillaceae</taxon>
        <taxon>Aspergillus</taxon>
        <taxon>Aspergillus subgen. Circumdati</taxon>
    </lineage>
</organism>
<comment type="similarity">
    <text evidence="2 8">Belongs to the cytochrome P450 family.</text>
</comment>
<proteinExistence type="inferred from homology"/>
<keyword evidence="6 8" id="KW-0503">Monooxygenase</keyword>
<evidence type="ECO:0000256" key="1">
    <source>
        <dbReference type="ARBA" id="ARBA00001971"/>
    </source>
</evidence>
<keyword evidence="4 8" id="KW-0560">Oxidoreductase</keyword>
<dbReference type="Proteomes" id="UP000327118">
    <property type="component" value="Unassembled WGS sequence"/>
</dbReference>
<dbReference type="PANTHER" id="PTHR24305:SF164">
    <property type="entry name" value="P450, PUTATIVE (EUROFUNG)-RELATED"/>
    <property type="match status" value="1"/>
</dbReference>
<dbReference type="PANTHER" id="PTHR24305">
    <property type="entry name" value="CYTOCHROME P450"/>
    <property type="match status" value="1"/>
</dbReference>
<keyword evidence="9" id="KW-0812">Transmembrane</keyword>
<evidence type="ECO:0000256" key="9">
    <source>
        <dbReference type="SAM" id="Phobius"/>
    </source>
</evidence>
<dbReference type="PRINTS" id="PR00385">
    <property type="entry name" value="P450"/>
</dbReference>
<dbReference type="PRINTS" id="PR00465">
    <property type="entry name" value="EP450IV"/>
</dbReference>
<dbReference type="GO" id="GO:0020037">
    <property type="term" value="F:heme binding"/>
    <property type="evidence" value="ECO:0007669"/>
    <property type="project" value="InterPro"/>
</dbReference>
<dbReference type="InterPro" id="IPR002403">
    <property type="entry name" value="Cyt_P450_E_grp-IV"/>
</dbReference>
<dbReference type="Pfam" id="PF00067">
    <property type="entry name" value="p450"/>
    <property type="match status" value="1"/>
</dbReference>
<evidence type="ECO:0000256" key="2">
    <source>
        <dbReference type="ARBA" id="ARBA00010617"/>
    </source>
</evidence>
<dbReference type="GO" id="GO:0016705">
    <property type="term" value="F:oxidoreductase activity, acting on paired donors, with incorporation or reduction of molecular oxygen"/>
    <property type="evidence" value="ECO:0007669"/>
    <property type="project" value="InterPro"/>
</dbReference>
<accession>A0A5N6YY00</accession>
<evidence type="ECO:0000256" key="8">
    <source>
        <dbReference type="RuleBase" id="RU000461"/>
    </source>
</evidence>
<sequence>MDRIVLQSLAAGIFLSLLYITVTVYIHLFRSPLRTIPGPKLFALTKWRLAYEDYRGTRTTTMHRLHERYGNVVRIGPREVSFNSLSAQRTIYGAGTVFQRDDFYRMFDAYGRQIMFSFASSKHHRERKKLLSHAYSKTSVLSPRNVVMIEEKARQFLDLIEKEAKKGNLETFAALHYFSMDSITKFLYGISPGETAALASSSQDRSLLNDILDPARRKLSWFTIHFPALTHWLYSQTGLLESLLTYLDMLPMRKPSTYSGIRKHALAAAEHLDKSDTQTLAANESIAAQLLLAIRHSDSKGASPGMDYLDVASECADHLLAGIDTTSDTTMWAMFALSQPENHHFQAKLRAEVRALGEEYTVDRIVSAVAADKLPYLDAVIKETLRLFAPLPGTEPRRSENDHVIDGCLIPKGTVVSISPYTLHRNPRVFKDPMRFNPDRWLGPAAEVAEMKRWFWAFSSGGRMCIGMHLAMAEMTTLLASVYRSYQTEIAPAFQGVSPGVTARYEVFSDEHFEKIEEHVCWVKFITG</sequence>
<dbReference type="InterPro" id="IPR001128">
    <property type="entry name" value="Cyt_P450"/>
</dbReference>
<dbReference type="InterPro" id="IPR017972">
    <property type="entry name" value="Cyt_P450_CS"/>
</dbReference>
<dbReference type="CDD" id="cd11059">
    <property type="entry name" value="CYP_fungal"/>
    <property type="match status" value="1"/>
</dbReference>
<dbReference type="GO" id="GO:0004497">
    <property type="term" value="F:monooxygenase activity"/>
    <property type="evidence" value="ECO:0007669"/>
    <property type="project" value="UniProtKB-KW"/>
</dbReference>
<feature type="binding site" description="axial binding residue" evidence="7">
    <location>
        <position position="465"/>
    </location>
    <ligand>
        <name>heme</name>
        <dbReference type="ChEBI" id="CHEBI:30413"/>
    </ligand>
    <ligandPart>
        <name>Fe</name>
        <dbReference type="ChEBI" id="CHEBI:18248"/>
    </ligandPart>
</feature>
<dbReference type="InterPro" id="IPR036396">
    <property type="entry name" value="Cyt_P450_sf"/>
</dbReference>
<reference evidence="11" key="1">
    <citation type="submission" date="2019-04" db="EMBL/GenBank/DDBJ databases">
        <title>Friends and foes A comparative genomics studyof 23 Aspergillus species from section Flavi.</title>
        <authorList>
            <consortium name="DOE Joint Genome Institute"/>
            <person name="Kjaerbolling I."/>
            <person name="Vesth T."/>
            <person name="Frisvad J.C."/>
            <person name="Nybo J.L."/>
            <person name="Theobald S."/>
            <person name="Kildgaard S."/>
            <person name="Isbrandt T."/>
            <person name="Kuo A."/>
            <person name="Sato A."/>
            <person name="Lyhne E.K."/>
            <person name="Kogle M.E."/>
            <person name="Wiebenga A."/>
            <person name="Kun R.S."/>
            <person name="Lubbers R.J."/>
            <person name="Makela M.R."/>
            <person name="Barry K."/>
            <person name="Chovatia M."/>
            <person name="Clum A."/>
            <person name="Daum C."/>
            <person name="Haridas S."/>
            <person name="He G."/>
            <person name="LaButti K."/>
            <person name="Lipzen A."/>
            <person name="Mondo S."/>
            <person name="Riley R."/>
            <person name="Salamov A."/>
            <person name="Simmons B.A."/>
            <person name="Magnuson J.K."/>
            <person name="Henrissat B."/>
            <person name="Mortensen U.H."/>
            <person name="Larsen T.O."/>
            <person name="Devries R.P."/>
            <person name="Grigoriev I.V."/>
            <person name="Machida M."/>
            <person name="Baker S.E."/>
            <person name="Andersen M.R."/>
        </authorList>
    </citation>
    <scope>NUCLEOTIDE SEQUENCE [LARGE SCALE GENOMIC DNA]</scope>
    <source>
        <strain evidence="11">CBS 553.77</strain>
    </source>
</reference>
<feature type="transmembrane region" description="Helical" evidence="9">
    <location>
        <begin position="6"/>
        <end position="28"/>
    </location>
</feature>
<evidence type="ECO:0000256" key="5">
    <source>
        <dbReference type="ARBA" id="ARBA00023004"/>
    </source>
</evidence>
<keyword evidence="9" id="KW-0472">Membrane</keyword>
<evidence type="ECO:0000313" key="11">
    <source>
        <dbReference type="Proteomes" id="UP000327118"/>
    </source>
</evidence>
<evidence type="ECO:0000256" key="7">
    <source>
        <dbReference type="PIRSR" id="PIRSR602403-1"/>
    </source>
</evidence>